<comment type="caution">
    <text evidence="1">The sequence shown here is derived from an EMBL/GenBank/DDBJ whole genome shotgun (WGS) entry which is preliminary data.</text>
</comment>
<organism evidence="1 2">
    <name type="scientific">Etheostoma spectabile</name>
    <name type="common">orangethroat darter</name>
    <dbReference type="NCBI Taxonomy" id="54343"/>
    <lineage>
        <taxon>Eukaryota</taxon>
        <taxon>Metazoa</taxon>
        <taxon>Chordata</taxon>
        <taxon>Craniata</taxon>
        <taxon>Vertebrata</taxon>
        <taxon>Euteleostomi</taxon>
        <taxon>Actinopterygii</taxon>
        <taxon>Neopterygii</taxon>
        <taxon>Teleostei</taxon>
        <taxon>Neoteleostei</taxon>
        <taxon>Acanthomorphata</taxon>
        <taxon>Eupercaria</taxon>
        <taxon>Perciformes</taxon>
        <taxon>Percoidei</taxon>
        <taxon>Percidae</taxon>
        <taxon>Etheostomatinae</taxon>
        <taxon>Etheostoma</taxon>
    </lineage>
</organism>
<sequence>MRVPQSLRMNNNSWGNFLECRLNVVSMSLQRGIGLNLRHRTQQVHQTQQVLHDQ</sequence>
<reference evidence="1 2" key="1">
    <citation type="submission" date="2019-08" db="EMBL/GenBank/DDBJ databases">
        <title>A chromosome-level genome assembly, high-density linkage maps, and genome scans reveal the genomic architecture of hybrid incompatibilities underlying speciation via character displacement in darters (Percidae: Etheostominae).</title>
        <authorList>
            <person name="Moran R.L."/>
            <person name="Catchen J.M."/>
            <person name="Fuller R.C."/>
        </authorList>
    </citation>
    <scope>NUCLEOTIDE SEQUENCE [LARGE SCALE GENOMIC DNA]</scope>
    <source>
        <strain evidence="1">EspeVRDwgs_2016</strain>
        <tissue evidence="1">Muscle</tissue>
    </source>
</reference>
<dbReference type="EMBL" id="VOFY01000019">
    <property type="protein sequence ID" value="KAA8582753.1"/>
    <property type="molecule type" value="Genomic_DNA"/>
</dbReference>
<accession>A0A5J5CPK6</accession>
<gene>
    <name evidence="1" type="ORF">FQN60_006424</name>
</gene>
<evidence type="ECO:0000313" key="1">
    <source>
        <dbReference type="EMBL" id="KAA8582753.1"/>
    </source>
</evidence>
<evidence type="ECO:0000313" key="2">
    <source>
        <dbReference type="Proteomes" id="UP000327493"/>
    </source>
</evidence>
<dbReference type="AlphaFoldDB" id="A0A5J5CPK6"/>
<dbReference type="Proteomes" id="UP000327493">
    <property type="component" value="Chromosome 19"/>
</dbReference>
<keyword evidence="2" id="KW-1185">Reference proteome</keyword>
<proteinExistence type="predicted"/>
<protein>
    <submittedName>
        <fullName evidence="1">Uncharacterized protein</fullName>
    </submittedName>
</protein>
<name>A0A5J5CPK6_9PERO</name>